<proteinExistence type="predicted"/>
<evidence type="ECO:0000313" key="3">
    <source>
        <dbReference type="Proteomes" id="UP000823561"/>
    </source>
</evidence>
<sequence length="193" mass="22100">MPYSDLAVPVAEMWNQENNRNNVRNHVYGVFLQNKCWDALYKTARGRMAQSESHKGLEVYMFAKPRQGITGITGTYLMCHVTSSDLSGVRIQLTKAGVPQAGGVNLTGPRPNGDGTVQMRVQVQLERKDAEEFQCQVQTDKTHRCLQWAERADQDAEQIKMYFHIAKYQWEYDRHVAVDDEFYIRTPLTGGRV</sequence>
<dbReference type="SUPFAM" id="SSF48726">
    <property type="entry name" value="Immunoglobulin"/>
    <property type="match status" value="1"/>
</dbReference>
<dbReference type="Pfam" id="PF07654">
    <property type="entry name" value="C1-set"/>
    <property type="match status" value="1"/>
</dbReference>
<protein>
    <recommendedName>
        <fullName evidence="1">Immunoglobulin C1-set domain-containing protein</fullName>
    </recommendedName>
</protein>
<dbReference type="Gene3D" id="2.60.40.10">
    <property type="entry name" value="Immunoglobulins"/>
    <property type="match status" value="1"/>
</dbReference>
<dbReference type="EMBL" id="JADWDJ010000003">
    <property type="protein sequence ID" value="KAG5282947.1"/>
    <property type="molecule type" value="Genomic_DNA"/>
</dbReference>
<dbReference type="AlphaFoldDB" id="A0AAV6H9X1"/>
<dbReference type="InterPro" id="IPR036179">
    <property type="entry name" value="Ig-like_dom_sf"/>
</dbReference>
<evidence type="ECO:0000259" key="1">
    <source>
        <dbReference type="Pfam" id="PF07654"/>
    </source>
</evidence>
<dbReference type="InterPro" id="IPR013783">
    <property type="entry name" value="Ig-like_fold"/>
</dbReference>
<accession>A0AAV6H9X1</accession>
<name>A0AAV6H9X1_9TELE</name>
<dbReference type="Proteomes" id="UP000823561">
    <property type="component" value="Chromosome 3"/>
</dbReference>
<evidence type="ECO:0000313" key="2">
    <source>
        <dbReference type="EMBL" id="KAG5282947.1"/>
    </source>
</evidence>
<reference evidence="2" key="1">
    <citation type="submission" date="2020-10" db="EMBL/GenBank/DDBJ databases">
        <title>Chromosome-scale genome assembly of the Allis shad, Alosa alosa.</title>
        <authorList>
            <person name="Margot Z."/>
            <person name="Christophe K."/>
            <person name="Cabau C."/>
            <person name="Louis A."/>
            <person name="Berthelot C."/>
            <person name="Parey E."/>
            <person name="Roest Crollius H."/>
            <person name="Montfort J."/>
            <person name="Robinson-Rechavi M."/>
            <person name="Bucao C."/>
            <person name="Bouchez O."/>
            <person name="Gislard M."/>
            <person name="Lluch J."/>
            <person name="Milhes M."/>
            <person name="Lampietro C."/>
            <person name="Lopez Roques C."/>
            <person name="Donnadieu C."/>
            <person name="Braasch I."/>
            <person name="Desvignes T."/>
            <person name="Postlethwait J."/>
            <person name="Bobe J."/>
            <person name="Guiguen Y."/>
        </authorList>
    </citation>
    <scope>NUCLEOTIDE SEQUENCE</scope>
    <source>
        <strain evidence="2">M-15738</strain>
        <tissue evidence="2">Blood</tissue>
    </source>
</reference>
<feature type="domain" description="Immunoglobulin C1-set" evidence="1">
    <location>
        <begin position="59"/>
        <end position="139"/>
    </location>
</feature>
<keyword evidence="3" id="KW-1185">Reference proteome</keyword>
<dbReference type="InterPro" id="IPR003597">
    <property type="entry name" value="Ig_C1-set"/>
</dbReference>
<gene>
    <name evidence="2" type="ORF">AALO_G00036530</name>
</gene>
<organism evidence="2 3">
    <name type="scientific">Alosa alosa</name>
    <name type="common">allis shad</name>
    <dbReference type="NCBI Taxonomy" id="278164"/>
    <lineage>
        <taxon>Eukaryota</taxon>
        <taxon>Metazoa</taxon>
        <taxon>Chordata</taxon>
        <taxon>Craniata</taxon>
        <taxon>Vertebrata</taxon>
        <taxon>Euteleostomi</taxon>
        <taxon>Actinopterygii</taxon>
        <taxon>Neopterygii</taxon>
        <taxon>Teleostei</taxon>
        <taxon>Clupei</taxon>
        <taxon>Clupeiformes</taxon>
        <taxon>Clupeoidei</taxon>
        <taxon>Clupeidae</taxon>
        <taxon>Alosa</taxon>
    </lineage>
</organism>
<comment type="caution">
    <text evidence="2">The sequence shown here is derived from an EMBL/GenBank/DDBJ whole genome shotgun (WGS) entry which is preliminary data.</text>
</comment>